<feature type="chain" id="PRO_5006588947" evidence="1">
    <location>
        <begin position="21"/>
        <end position="47"/>
    </location>
</feature>
<name>A0A0S1MIU9_PHAPC</name>
<feature type="signal peptide" evidence="1">
    <location>
        <begin position="1"/>
        <end position="20"/>
    </location>
</feature>
<protein>
    <submittedName>
        <fullName evidence="2">Uncharacterized protein</fullName>
    </submittedName>
</protein>
<evidence type="ECO:0000313" key="2">
    <source>
        <dbReference type="EMBL" id="ALL40811.1"/>
    </source>
</evidence>
<organism evidence="2">
    <name type="scientific">Phakopsora pachyrhizi</name>
    <name type="common">Asian soybean rust disease fungus</name>
    <dbReference type="NCBI Taxonomy" id="170000"/>
    <lineage>
        <taxon>Eukaryota</taxon>
        <taxon>Fungi</taxon>
        <taxon>Dikarya</taxon>
        <taxon>Basidiomycota</taxon>
        <taxon>Pucciniomycotina</taxon>
        <taxon>Pucciniomycetes</taxon>
        <taxon>Pucciniales</taxon>
        <taxon>Phakopsoraceae</taxon>
        <taxon>Phakopsora</taxon>
    </lineage>
</organism>
<dbReference type="AlphaFoldDB" id="A0A0S1MIU9"/>
<keyword evidence="1" id="KW-0732">Signal</keyword>
<evidence type="ECO:0000256" key="1">
    <source>
        <dbReference type="SAM" id="SignalP"/>
    </source>
</evidence>
<dbReference type="EMBL" id="KT246720">
    <property type="protein sequence ID" value="ALL40811.1"/>
    <property type="molecule type" value="mRNA"/>
</dbReference>
<reference evidence="2" key="1">
    <citation type="submission" date="2015-07" db="EMBL/GenBank/DDBJ databases">
        <title>Elucidating the P. pachyrhizi secretome and potential effectors.</title>
        <authorList>
            <person name="de Carvalho M.C.C.G."/>
            <person name="Nascimento L.C."/>
            <person name="Darben L.M."/>
            <person name="Polizel-Podanosqui A.M."/>
            <person name="Lopes-Caitar V.S."/>
            <person name="Rocha C.S."/>
            <person name="Qi M."/>
            <person name="Carazolle M."/>
            <person name="Kuwahara M.K."/>
            <person name="Pereira G.A.G."/>
            <person name="Abdelnoor R.V."/>
            <person name="Whitham S.A."/>
            <person name="Marcelino-Guimaraes F.C."/>
        </authorList>
    </citation>
    <scope>NUCLEOTIDE SEQUENCE</scope>
</reference>
<accession>A0A0S1MIU9</accession>
<proteinExistence type="evidence at transcript level"/>
<sequence>MIGRMKLVLLISSPLSLWMSLENFLSIDLFFSWLNTGQVDDPELFLS</sequence>